<evidence type="ECO:0000256" key="2">
    <source>
        <dbReference type="ARBA" id="ARBA00022771"/>
    </source>
</evidence>
<evidence type="ECO:0000256" key="3">
    <source>
        <dbReference type="ARBA" id="ARBA00022833"/>
    </source>
</evidence>
<dbReference type="InterPro" id="IPR055999">
    <property type="entry name" value="DUF7577"/>
</dbReference>
<keyword evidence="4" id="KW-1133">Transmembrane helix</keyword>
<keyword evidence="7" id="KW-1185">Reference proteome</keyword>
<protein>
    <recommendedName>
        <fullName evidence="5">RanBP2-type domain-containing protein</fullName>
    </recommendedName>
</protein>
<dbReference type="SUPFAM" id="SSF90209">
    <property type="entry name" value="Ran binding protein zinc finger-like"/>
    <property type="match status" value="1"/>
</dbReference>
<keyword evidence="1" id="KW-0479">Metal-binding</keyword>
<dbReference type="EMBL" id="VRLW01000001">
    <property type="protein sequence ID" value="KAA1259278.1"/>
    <property type="molecule type" value="Genomic_DNA"/>
</dbReference>
<feature type="transmembrane region" description="Helical" evidence="4">
    <location>
        <begin position="218"/>
        <end position="237"/>
    </location>
</feature>
<proteinExistence type="predicted"/>
<gene>
    <name evidence="6" type="ORF">LF1_18080</name>
</gene>
<evidence type="ECO:0000259" key="5">
    <source>
        <dbReference type="PROSITE" id="PS50199"/>
    </source>
</evidence>
<dbReference type="InterPro" id="IPR036443">
    <property type="entry name" value="Znf_RanBP2_sf"/>
</dbReference>
<dbReference type="PROSITE" id="PS50199">
    <property type="entry name" value="ZF_RANBP2_2"/>
    <property type="match status" value="1"/>
</dbReference>
<keyword evidence="3" id="KW-0862">Zinc</keyword>
<dbReference type="Proteomes" id="UP000322699">
    <property type="component" value="Unassembled WGS sequence"/>
</dbReference>
<sequence>MVVLQRFSDSVAAETLRGRLAVAGIDTFVRGTSIETAFGLGGAPTSSGLRVEIAKRDVDAALAIMAEDQRIREVAGDWICSRCDEENDAAFEFCWKCQKERGPNDTKQNPSAPEINPIAAPESNVAKSIKLTTAEKANPYQPVLLEPNAAPVDSGANSSSMIDDEKIDDTMRDLFRLACVSVLIIPIPLALYSVYRVMMLPDELQQHPRVQSRLRKYLFFYLLISTIVLAFWAAMLFS</sequence>
<feature type="domain" description="RanBP2-type" evidence="5">
    <location>
        <begin position="74"/>
        <end position="103"/>
    </location>
</feature>
<dbReference type="InterPro" id="IPR018551">
    <property type="entry name" value="DUF2007"/>
</dbReference>
<evidence type="ECO:0000313" key="7">
    <source>
        <dbReference type="Proteomes" id="UP000322699"/>
    </source>
</evidence>
<dbReference type="GO" id="GO:0008270">
    <property type="term" value="F:zinc ion binding"/>
    <property type="evidence" value="ECO:0007669"/>
    <property type="project" value="UniProtKB-KW"/>
</dbReference>
<dbReference type="Pfam" id="PF24463">
    <property type="entry name" value="DUF7577"/>
    <property type="match status" value="1"/>
</dbReference>
<dbReference type="PROSITE" id="PS01358">
    <property type="entry name" value="ZF_RANBP2_1"/>
    <property type="match status" value="1"/>
</dbReference>
<name>A0A5B1CDT2_9BACT</name>
<keyword evidence="4" id="KW-0472">Membrane</keyword>
<dbReference type="InterPro" id="IPR001876">
    <property type="entry name" value="Znf_RanBP2"/>
</dbReference>
<dbReference type="AlphaFoldDB" id="A0A5B1CDT2"/>
<evidence type="ECO:0000256" key="1">
    <source>
        <dbReference type="ARBA" id="ARBA00022723"/>
    </source>
</evidence>
<feature type="transmembrane region" description="Helical" evidence="4">
    <location>
        <begin position="174"/>
        <end position="198"/>
    </location>
</feature>
<reference evidence="6 7" key="1">
    <citation type="submission" date="2019-08" db="EMBL/GenBank/DDBJ databases">
        <title>Deep-cultivation of Planctomycetes and their phenomic and genomic characterization uncovers novel biology.</title>
        <authorList>
            <person name="Wiegand S."/>
            <person name="Jogler M."/>
            <person name="Boedeker C."/>
            <person name="Pinto D."/>
            <person name="Vollmers J."/>
            <person name="Rivas-Marin E."/>
            <person name="Kohn T."/>
            <person name="Peeters S.H."/>
            <person name="Heuer A."/>
            <person name="Rast P."/>
            <person name="Oberbeckmann S."/>
            <person name="Bunk B."/>
            <person name="Jeske O."/>
            <person name="Meyerdierks A."/>
            <person name="Storesund J.E."/>
            <person name="Kallscheuer N."/>
            <person name="Luecker S."/>
            <person name="Lage O.M."/>
            <person name="Pohl T."/>
            <person name="Merkel B.J."/>
            <person name="Hornburger P."/>
            <person name="Mueller R.-W."/>
            <person name="Bruemmer F."/>
            <person name="Labrenz M."/>
            <person name="Spormann A.M."/>
            <person name="Op Den Camp H."/>
            <person name="Overmann J."/>
            <person name="Amann R."/>
            <person name="Jetten M.S.M."/>
            <person name="Mascher T."/>
            <person name="Medema M.H."/>
            <person name="Devos D.P."/>
            <person name="Kaster A.-K."/>
            <person name="Ovreas L."/>
            <person name="Rohde M."/>
            <person name="Galperin M.Y."/>
            <person name="Jogler C."/>
        </authorList>
    </citation>
    <scope>NUCLEOTIDE SEQUENCE [LARGE SCALE GENOMIC DNA]</scope>
    <source>
        <strain evidence="6 7">LF1</strain>
    </source>
</reference>
<keyword evidence="4" id="KW-0812">Transmembrane</keyword>
<evidence type="ECO:0000313" key="6">
    <source>
        <dbReference type="EMBL" id="KAA1259278.1"/>
    </source>
</evidence>
<accession>A0A5B1CDT2</accession>
<dbReference type="Pfam" id="PF09413">
    <property type="entry name" value="DUF2007"/>
    <property type="match status" value="1"/>
</dbReference>
<comment type="caution">
    <text evidence="6">The sequence shown here is derived from an EMBL/GenBank/DDBJ whole genome shotgun (WGS) entry which is preliminary data.</text>
</comment>
<organism evidence="6 7">
    <name type="scientific">Rubripirellula obstinata</name>
    <dbReference type="NCBI Taxonomy" id="406547"/>
    <lineage>
        <taxon>Bacteria</taxon>
        <taxon>Pseudomonadati</taxon>
        <taxon>Planctomycetota</taxon>
        <taxon>Planctomycetia</taxon>
        <taxon>Pirellulales</taxon>
        <taxon>Pirellulaceae</taxon>
        <taxon>Rubripirellula</taxon>
    </lineage>
</organism>
<keyword evidence="2" id="KW-0863">Zinc-finger</keyword>
<evidence type="ECO:0000256" key="4">
    <source>
        <dbReference type="SAM" id="Phobius"/>
    </source>
</evidence>